<evidence type="ECO:0000313" key="2">
    <source>
        <dbReference type="EMBL" id="KAH7021500.1"/>
    </source>
</evidence>
<protein>
    <submittedName>
        <fullName evidence="2">Uncharacterized protein</fullName>
    </submittedName>
</protein>
<evidence type="ECO:0000313" key="3">
    <source>
        <dbReference type="Proteomes" id="UP000756346"/>
    </source>
</evidence>
<dbReference type="Gene3D" id="3.90.180.10">
    <property type="entry name" value="Medium-chain alcohol dehydrogenases, catalytic domain"/>
    <property type="match status" value="1"/>
</dbReference>
<keyword evidence="3" id="KW-1185">Reference proteome</keyword>
<evidence type="ECO:0000256" key="1">
    <source>
        <dbReference type="ARBA" id="ARBA00023002"/>
    </source>
</evidence>
<reference evidence="2" key="1">
    <citation type="journal article" date="2021" name="Nat. Commun.">
        <title>Genetic determinants of endophytism in the Arabidopsis root mycobiome.</title>
        <authorList>
            <person name="Mesny F."/>
            <person name="Miyauchi S."/>
            <person name="Thiergart T."/>
            <person name="Pickel B."/>
            <person name="Atanasova L."/>
            <person name="Karlsson M."/>
            <person name="Huettel B."/>
            <person name="Barry K.W."/>
            <person name="Haridas S."/>
            <person name="Chen C."/>
            <person name="Bauer D."/>
            <person name="Andreopoulos W."/>
            <person name="Pangilinan J."/>
            <person name="LaButti K."/>
            <person name="Riley R."/>
            <person name="Lipzen A."/>
            <person name="Clum A."/>
            <person name="Drula E."/>
            <person name="Henrissat B."/>
            <person name="Kohler A."/>
            <person name="Grigoriev I.V."/>
            <person name="Martin F.M."/>
            <person name="Hacquard S."/>
        </authorList>
    </citation>
    <scope>NUCLEOTIDE SEQUENCE</scope>
    <source>
        <strain evidence="2">MPI-CAGE-CH-0230</strain>
    </source>
</reference>
<dbReference type="RefSeq" id="XP_046007701.1">
    <property type="nucleotide sequence ID" value="XM_046159535.1"/>
</dbReference>
<keyword evidence="1" id="KW-0560">Oxidoreductase</keyword>
<name>A0A9P8XWJ7_9PEZI</name>
<dbReference type="Gene3D" id="3.40.50.720">
    <property type="entry name" value="NAD(P)-binding Rossmann-like Domain"/>
    <property type="match status" value="1"/>
</dbReference>
<dbReference type="GeneID" id="70189081"/>
<proteinExistence type="predicted"/>
<dbReference type="AlphaFoldDB" id="A0A9P8XWJ7"/>
<sequence length="156" mass="17136">MEESSFFPYAAIDKSSSAKQAILICGGSCEYQLRSLENKAEKCVNPAINIASVGQYALQVANLYGLEALVSCSPKHFGQTASLEKHHYGEFYWPPNKADHELGAEFCPKIGDWLSSGKNKPNKTRIIDGGLDAVTRGFQECRDGKIPGYKLVYAIK</sequence>
<dbReference type="GO" id="GO:0016651">
    <property type="term" value="F:oxidoreductase activity, acting on NAD(P)H"/>
    <property type="evidence" value="ECO:0007669"/>
    <property type="project" value="InterPro"/>
</dbReference>
<dbReference type="PANTHER" id="PTHR45348:SF2">
    <property type="entry name" value="ZINC-TYPE ALCOHOL DEHYDROGENASE-LIKE PROTEIN C2E1P3.01"/>
    <property type="match status" value="1"/>
</dbReference>
<dbReference type="EMBL" id="JAGTJQ010000010">
    <property type="protein sequence ID" value="KAH7021500.1"/>
    <property type="molecule type" value="Genomic_DNA"/>
</dbReference>
<organism evidence="2 3">
    <name type="scientific">Microdochium trichocladiopsis</name>
    <dbReference type="NCBI Taxonomy" id="1682393"/>
    <lineage>
        <taxon>Eukaryota</taxon>
        <taxon>Fungi</taxon>
        <taxon>Dikarya</taxon>
        <taxon>Ascomycota</taxon>
        <taxon>Pezizomycotina</taxon>
        <taxon>Sordariomycetes</taxon>
        <taxon>Xylariomycetidae</taxon>
        <taxon>Xylariales</taxon>
        <taxon>Microdochiaceae</taxon>
        <taxon>Microdochium</taxon>
    </lineage>
</organism>
<dbReference type="OrthoDB" id="9992527at2759"/>
<comment type="caution">
    <text evidence="2">The sequence shown here is derived from an EMBL/GenBank/DDBJ whole genome shotgun (WGS) entry which is preliminary data.</text>
</comment>
<dbReference type="InterPro" id="IPR047122">
    <property type="entry name" value="Trans-enoyl_RdTase-like"/>
</dbReference>
<dbReference type="Proteomes" id="UP000756346">
    <property type="component" value="Unassembled WGS sequence"/>
</dbReference>
<gene>
    <name evidence="2" type="ORF">B0I36DRAFT_367902</name>
</gene>
<accession>A0A9P8XWJ7</accession>
<dbReference type="PANTHER" id="PTHR45348">
    <property type="entry name" value="HYPOTHETICAL OXIDOREDUCTASE (EUROFUNG)"/>
    <property type="match status" value="1"/>
</dbReference>